<protein>
    <submittedName>
        <fullName evidence="5">Parallel beta helix pectate lyase-like protein</fullName>
    </submittedName>
</protein>
<keyword evidence="3" id="KW-0067">ATP-binding</keyword>
<keyword evidence="6" id="KW-1185">Reference proteome</keyword>
<dbReference type="SMART" id="SM00710">
    <property type="entry name" value="PbH1"/>
    <property type="match status" value="6"/>
</dbReference>
<dbReference type="GO" id="GO:0016887">
    <property type="term" value="F:ATP hydrolysis activity"/>
    <property type="evidence" value="ECO:0007669"/>
    <property type="project" value="InterPro"/>
</dbReference>
<comment type="caution">
    <text evidence="5">The sequence shown here is derived from an EMBL/GenBank/DDBJ whole genome shotgun (WGS) entry which is preliminary data.</text>
</comment>
<dbReference type="OrthoDB" id="9806903at2"/>
<dbReference type="SUPFAM" id="SSF52540">
    <property type="entry name" value="P-loop containing nucleoside triphosphate hydrolases"/>
    <property type="match status" value="1"/>
</dbReference>
<dbReference type="Gene3D" id="1.10.8.60">
    <property type="match status" value="1"/>
</dbReference>
<dbReference type="GO" id="GO:0016829">
    <property type="term" value="F:lyase activity"/>
    <property type="evidence" value="ECO:0007669"/>
    <property type="project" value="UniProtKB-KW"/>
</dbReference>
<dbReference type="CDD" id="cd00009">
    <property type="entry name" value="AAA"/>
    <property type="match status" value="1"/>
</dbReference>
<evidence type="ECO:0000256" key="3">
    <source>
        <dbReference type="ARBA" id="ARBA00022840"/>
    </source>
</evidence>
<dbReference type="InterPro" id="IPR050773">
    <property type="entry name" value="CbxX/CfxQ_RuBisCO_ESX"/>
</dbReference>
<evidence type="ECO:0000256" key="2">
    <source>
        <dbReference type="ARBA" id="ARBA00022741"/>
    </source>
</evidence>
<name>A0A2T0LTF3_9PSEU</name>
<dbReference type="Gene3D" id="2.160.20.10">
    <property type="entry name" value="Single-stranded right-handed beta-helix, Pectin lyase-like"/>
    <property type="match status" value="1"/>
</dbReference>
<dbReference type="GO" id="GO:0005524">
    <property type="term" value="F:ATP binding"/>
    <property type="evidence" value="ECO:0007669"/>
    <property type="project" value="UniProtKB-KW"/>
</dbReference>
<gene>
    <name evidence="5" type="ORF">B0I33_106102</name>
</gene>
<comment type="similarity">
    <text evidence="1">Belongs to the CbxX/CfxQ family.</text>
</comment>
<dbReference type="InterPro" id="IPR000641">
    <property type="entry name" value="CbxX/CfxQ"/>
</dbReference>
<dbReference type="Pfam" id="PF00004">
    <property type="entry name" value="AAA"/>
    <property type="match status" value="1"/>
</dbReference>
<sequence length="560" mass="57771">MIDDAPVKAPVTPRTVLVDPGRHGAYPTLGEAVLGAPDGACVSISAGTYAETLELLDRGLTLCAAEGAEVVLDGTGADVPVLRARGGVLVVRGLTVRAGAAAGVQVENAELTLDGCTVSAERGPGVAVRGPGPLSITDVTITGAEHGLVLEGTSGVVENVTISDVAADGVIVGLGADPVIRSCTIGGCGQRGLYIYQHARPVVENCRICRTSQAGIAVAHRGEPVLRQLSVSDTLGVGIDVGPHCAGTIEGCDVTGTAEPAIRLAGTATATIVAEPAATAGGSGPLDGLLADLDAMVGLPGVKAEVRSLVDEIQVNAWRSRAGLATGALSHHLVFAGAPGTGKTTVARTYGELLRELGVLPDGKFREVSRRDLVGQYIGHTAEKTAGVFEEALGGVLFIDEAYTLARQPASGGDFGQEAIDTLVKLMEDHRERIAVIVAGYTAEMHQFLAANPGLASRFARTVEFEDYTPDELIGIIGRMVTAGDYELDPRSEPALAAYFGRISTEPGFGNARDARRLFEAIRKVQSGRLSRLGRIPDAAELRGLTVGDVLGAMEGGQPF</sequence>
<accession>A0A2T0LTF3</accession>
<organism evidence="5 6">
    <name type="scientific">Prauserella shujinwangii</name>
    <dbReference type="NCBI Taxonomy" id="1453103"/>
    <lineage>
        <taxon>Bacteria</taxon>
        <taxon>Bacillati</taxon>
        <taxon>Actinomycetota</taxon>
        <taxon>Actinomycetes</taxon>
        <taxon>Pseudonocardiales</taxon>
        <taxon>Pseudonocardiaceae</taxon>
        <taxon>Prauserella</taxon>
    </lineage>
</organism>
<dbReference type="InterPro" id="IPR027417">
    <property type="entry name" value="P-loop_NTPase"/>
</dbReference>
<dbReference type="Gene3D" id="3.40.50.300">
    <property type="entry name" value="P-loop containing nucleotide triphosphate hydrolases"/>
    <property type="match status" value="1"/>
</dbReference>
<dbReference type="FunFam" id="3.40.50.300:FF:000216">
    <property type="entry name" value="Type VII secretion ATPase EccA"/>
    <property type="match status" value="1"/>
</dbReference>
<dbReference type="AlphaFoldDB" id="A0A2T0LTF3"/>
<dbReference type="Pfam" id="PF13229">
    <property type="entry name" value="Beta_helix"/>
    <property type="match status" value="1"/>
</dbReference>
<dbReference type="SMART" id="SM00382">
    <property type="entry name" value="AAA"/>
    <property type="match status" value="1"/>
</dbReference>
<evidence type="ECO:0000259" key="4">
    <source>
        <dbReference type="SMART" id="SM00382"/>
    </source>
</evidence>
<dbReference type="RefSeq" id="WP_106179553.1">
    <property type="nucleotide sequence ID" value="NZ_PVNH01000006.1"/>
</dbReference>
<reference evidence="5 6" key="1">
    <citation type="submission" date="2018-03" db="EMBL/GenBank/DDBJ databases">
        <title>Genomic Encyclopedia of Type Strains, Phase III (KMG-III): the genomes of soil and plant-associated and newly described type strains.</title>
        <authorList>
            <person name="Whitman W."/>
        </authorList>
    </citation>
    <scope>NUCLEOTIDE SEQUENCE [LARGE SCALE GENOMIC DNA]</scope>
    <source>
        <strain evidence="5 6">CGMCC 4.7125</strain>
    </source>
</reference>
<keyword evidence="5" id="KW-0456">Lyase</keyword>
<dbReference type="InterPro" id="IPR011050">
    <property type="entry name" value="Pectin_lyase_fold/virulence"/>
</dbReference>
<dbReference type="Proteomes" id="UP000238362">
    <property type="component" value="Unassembled WGS sequence"/>
</dbReference>
<dbReference type="SUPFAM" id="SSF51126">
    <property type="entry name" value="Pectin lyase-like"/>
    <property type="match status" value="1"/>
</dbReference>
<dbReference type="PRINTS" id="PR00819">
    <property type="entry name" value="CBXCFQXSUPER"/>
</dbReference>
<dbReference type="EMBL" id="PVNH01000006">
    <property type="protein sequence ID" value="PRX47005.1"/>
    <property type="molecule type" value="Genomic_DNA"/>
</dbReference>
<dbReference type="InterPro" id="IPR039448">
    <property type="entry name" value="Beta_helix"/>
</dbReference>
<dbReference type="InterPro" id="IPR003593">
    <property type="entry name" value="AAA+_ATPase"/>
</dbReference>
<proteinExistence type="inferred from homology"/>
<dbReference type="InterPro" id="IPR041627">
    <property type="entry name" value="AAA_lid_6"/>
</dbReference>
<dbReference type="Pfam" id="PF17866">
    <property type="entry name" value="AAA_lid_6"/>
    <property type="match status" value="1"/>
</dbReference>
<keyword evidence="2" id="KW-0547">Nucleotide-binding</keyword>
<dbReference type="InterPro" id="IPR003959">
    <property type="entry name" value="ATPase_AAA_core"/>
</dbReference>
<dbReference type="InterPro" id="IPR012334">
    <property type="entry name" value="Pectin_lyas_fold"/>
</dbReference>
<evidence type="ECO:0000256" key="1">
    <source>
        <dbReference type="ARBA" id="ARBA00010378"/>
    </source>
</evidence>
<dbReference type="PANTHER" id="PTHR43392:SF2">
    <property type="entry name" value="AAA-TYPE ATPASE FAMILY PROTEIN _ ANKYRIN REPEAT FAMILY PROTEIN"/>
    <property type="match status" value="1"/>
</dbReference>
<feature type="domain" description="AAA+ ATPase" evidence="4">
    <location>
        <begin position="329"/>
        <end position="469"/>
    </location>
</feature>
<evidence type="ECO:0000313" key="5">
    <source>
        <dbReference type="EMBL" id="PRX47005.1"/>
    </source>
</evidence>
<evidence type="ECO:0000313" key="6">
    <source>
        <dbReference type="Proteomes" id="UP000238362"/>
    </source>
</evidence>
<dbReference type="InterPro" id="IPR006626">
    <property type="entry name" value="PbH1"/>
</dbReference>
<dbReference type="PANTHER" id="PTHR43392">
    <property type="entry name" value="AAA-TYPE ATPASE FAMILY PROTEIN / ANKYRIN REPEAT FAMILY PROTEIN"/>
    <property type="match status" value="1"/>
</dbReference>